<dbReference type="KEGG" id="tel:tsl1248"/>
<accession>Q8DJH7</accession>
<dbReference type="InterPro" id="IPR027417">
    <property type="entry name" value="P-loop_NTPase"/>
</dbReference>
<reference evidence="2 3" key="1">
    <citation type="journal article" date="2002" name="DNA Res.">
        <title>Complete genome structure of the thermophilic cyanobacterium Thermosynechococcus elongatus BP-1.</title>
        <authorList>
            <person name="Nakamura Y."/>
            <person name="Kaneko T."/>
            <person name="Sato S."/>
            <person name="Ikeuchi M."/>
            <person name="Katoh H."/>
            <person name="Sasamoto S."/>
            <person name="Watanabe A."/>
            <person name="Iriguchi M."/>
            <person name="Kawashima K."/>
            <person name="Kimura T."/>
            <person name="Kishida Y."/>
            <person name="Kiyokawa C."/>
            <person name="Kohara M."/>
            <person name="Matsumoto M."/>
            <person name="Matsuno A."/>
            <person name="Nakazaki N."/>
            <person name="Shimpo S."/>
            <person name="Sugimoto M."/>
            <person name="Takeuchi C."/>
            <person name="Yamada M."/>
            <person name="Tabata S."/>
        </authorList>
    </citation>
    <scope>NUCLEOTIDE SEQUENCE [LARGE SCALE GENOMIC DNA]</scope>
    <source>
        <strain evidence="3">IAM M-273 / NIES-2133 / BP-1</strain>
    </source>
</reference>
<keyword evidence="3" id="KW-1185">Reference proteome</keyword>
<dbReference type="SUPFAM" id="SSF52540">
    <property type="entry name" value="P-loop containing nucleoside triphosphate hydrolases"/>
    <property type="match status" value="1"/>
</dbReference>
<dbReference type="Proteomes" id="UP000000440">
    <property type="component" value="Chromosome"/>
</dbReference>
<dbReference type="GO" id="GO:0005737">
    <property type="term" value="C:cytoplasm"/>
    <property type="evidence" value="ECO:0007669"/>
    <property type="project" value="TreeGrafter"/>
</dbReference>
<dbReference type="EnsemblBacteria" id="BAC08800">
    <property type="protein sequence ID" value="BAC08800"/>
    <property type="gene ID" value="BAC08800"/>
</dbReference>
<dbReference type="PANTHER" id="PTHR13748:SF62">
    <property type="entry name" value="COBW DOMAIN-CONTAINING PROTEIN"/>
    <property type="match status" value="1"/>
</dbReference>
<dbReference type="InterPro" id="IPR051316">
    <property type="entry name" value="Zinc-reg_GTPase_activator"/>
</dbReference>
<evidence type="ECO:0000259" key="1">
    <source>
        <dbReference type="Pfam" id="PF02492"/>
    </source>
</evidence>
<sequence>MLSHEYGQKVAVIVNEVGEVGIDHQIDPQLVVNTDPEIFEMNSGCICCTGRSDLIPMIGNLMNGSTSLITWSLKRRGWQILRP</sequence>
<proteinExistence type="predicted"/>
<evidence type="ECO:0000313" key="3">
    <source>
        <dbReference type="Proteomes" id="UP000000440"/>
    </source>
</evidence>
<dbReference type="STRING" id="197221.gene:10747844"/>
<feature type="domain" description="CobW/HypB/UreG nucleotide-binding" evidence="1">
    <location>
        <begin position="2"/>
        <end position="64"/>
    </location>
</feature>
<dbReference type="PANTHER" id="PTHR13748">
    <property type="entry name" value="COBW-RELATED"/>
    <property type="match status" value="1"/>
</dbReference>
<dbReference type="InterPro" id="IPR003495">
    <property type="entry name" value="CobW/HypB/UreG_nucleotide-bd"/>
</dbReference>
<dbReference type="Pfam" id="PF02492">
    <property type="entry name" value="cobW"/>
    <property type="match status" value="1"/>
</dbReference>
<protein>
    <submittedName>
        <fullName evidence="2">Tsl1248 protein</fullName>
    </submittedName>
</protein>
<dbReference type="EMBL" id="BA000039">
    <property type="protein sequence ID" value="BAC08800.1"/>
    <property type="molecule type" value="Genomic_DNA"/>
</dbReference>
<dbReference type="eggNOG" id="COG0523">
    <property type="taxonomic scope" value="Bacteria"/>
</dbReference>
<name>Q8DJH7_THEVB</name>
<gene>
    <name evidence="2" type="ordered locus">tsl1248</name>
</gene>
<dbReference type="Gene3D" id="3.40.50.300">
    <property type="entry name" value="P-loop containing nucleotide triphosphate hydrolases"/>
    <property type="match status" value="1"/>
</dbReference>
<evidence type="ECO:0000313" key="2">
    <source>
        <dbReference type="EMBL" id="BAC08800.1"/>
    </source>
</evidence>
<organism evidence="2 3">
    <name type="scientific">Thermosynechococcus vestitus (strain NIES-2133 / IAM M-273 / BP-1)</name>
    <dbReference type="NCBI Taxonomy" id="197221"/>
    <lineage>
        <taxon>Bacteria</taxon>
        <taxon>Bacillati</taxon>
        <taxon>Cyanobacteriota</taxon>
        <taxon>Cyanophyceae</taxon>
        <taxon>Acaryochloridales</taxon>
        <taxon>Thermosynechococcaceae</taxon>
        <taxon>Thermosynechococcus</taxon>
    </lineage>
</organism>
<dbReference type="AlphaFoldDB" id="Q8DJH7"/>